<reference evidence="13" key="1">
    <citation type="submission" date="2015-07" db="EMBL/GenBank/DDBJ databases">
        <title>Discovery of a poly(ethylene terephthalate assimilation.</title>
        <authorList>
            <person name="Yoshida S."/>
            <person name="Hiraga K."/>
            <person name="Takehana T."/>
            <person name="Taniguchi I."/>
            <person name="Yamaji H."/>
            <person name="Maeda Y."/>
            <person name="Toyohara K."/>
            <person name="Miyamoto K."/>
            <person name="Kimura Y."/>
            <person name="Oda K."/>
        </authorList>
    </citation>
    <scope>NUCLEOTIDE SEQUENCE [LARGE SCALE GENOMIC DNA]</scope>
    <source>
        <strain evidence="13">NBRC 110686 / TISTR 2288 / 201-F6</strain>
    </source>
</reference>
<reference evidence="12 13" key="2">
    <citation type="journal article" date="2016" name="Science">
        <title>A bacterium that degrades and assimilates poly(ethylene terephthalate).</title>
        <authorList>
            <person name="Yoshida S."/>
            <person name="Hiraga K."/>
            <person name="Takehana T."/>
            <person name="Taniguchi I."/>
            <person name="Yamaji H."/>
            <person name="Maeda Y."/>
            <person name="Toyohara K."/>
            <person name="Miyamoto K."/>
            <person name="Kimura Y."/>
            <person name="Oda K."/>
        </authorList>
    </citation>
    <scope>NUCLEOTIDE SEQUENCE [LARGE SCALE GENOMIC DNA]</scope>
    <source>
        <strain evidence="13">NBRC 110686 / TISTR 2288 / 201-F6</strain>
    </source>
</reference>
<dbReference type="SUPFAM" id="SSF64438">
    <property type="entry name" value="CNF1/YfiH-like putative cysteine hydrolases"/>
    <property type="match status" value="1"/>
</dbReference>
<evidence type="ECO:0000256" key="4">
    <source>
        <dbReference type="ARBA" id="ARBA00022723"/>
    </source>
</evidence>
<comment type="catalytic activity">
    <reaction evidence="1">
        <text>inosine + phosphate = alpha-D-ribose 1-phosphate + hypoxanthine</text>
        <dbReference type="Rhea" id="RHEA:27646"/>
        <dbReference type="ChEBI" id="CHEBI:17368"/>
        <dbReference type="ChEBI" id="CHEBI:17596"/>
        <dbReference type="ChEBI" id="CHEBI:43474"/>
        <dbReference type="ChEBI" id="CHEBI:57720"/>
        <dbReference type="EC" id="2.4.2.1"/>
    </reaction>
    <physiologicalReaction direction="left-to-right" evidence="1">
        <dbReference type="Rhea" id="RHEA:27647"/>
    </physiologicalReaction>
</comment>
<evidence type="ECO:0000256" key="2">
    <source>
        <dbReference type="ARBA" id="ARBA00007353"/>
    </source>
</evidence>
<dbReference type="InterPro" id="IPR003730">
    <property type="entry name" value="Cu_polyphenol_OxRdtase"/>
</dbReference>
<sequence length="270" mass="27381">MSAERSAADGLPPGWLRPAWESPGVGGLMTSRDGAGGTPPFAGFNLGPGSGDDPARVAAHRARLAAVLPARPVWLRQVHGAAVVRLDDADLAPGAPVHSADAAITLRPGIACAVLTADCLPVLFATRPGVACAGVGAAHAGWRGLAAGVLEATVSSLCAACGCTPRELQAWLGAAIGPRAFEVGPDVLAAFGADGSPAVAARFRSRGAERPGRWLADLPGLAADRLQALGVGVVIDSARCTVEDAAAFYSYRRDGVTGRMAALVWMDPAR</sequence>
<comment type="catalytic activity">
    <reaction evidence="7">
        <text>adenosine + H2O + H(+) = inosine + NH4(+)</text>
        <dbReference type="Rhea" id="RHEA:24408"/>
        <dbReference type="ChEBI" id="CHEBI:15377"/>
        <dbReference type="ChEBI" id="CHEBI:15378"/>
        <dbReference type="ChEBI" id="CHEBI:16335"/>
        <dbReference type="ChEBI" id="CHEBI:17596"/>
        <dbReference type="ChEBI" id="CHEBI:28938"/>
        <dbReference type="EC" id="3.5.4.4"/>
    </reaction>
    <physiologicalReaction direction="left-to-right" evidence="7">
        <dbReference type="Rhea" id="RHEA:24409"/>
    </physiologicalReaction>
</comment>
<dbReference type="NCBIfam" id="TIGR00726">
    <property type="entry name" value="peptidoglycan editing factor PgeF"/>
    <property type="match status" value="1"/>
</dbReference>
<dbReference type="Pfam" id="PF02578">
    <property type="entry name" value="Cu-oxidase_4"/>
    <property type="match status" value="1"/>
</dbReference>
<evidence type="ECO:0000256" key="3">
    <source>
        <dbReference type="ARBA" id="ARBA00022679"/>
    </source>
</evidence>
<keyword evidence="13" id="KW-1185">Reference proteome</keyword>
<dbReference type="Proteomes" id="UP000037660">
    <property type="component" value="Unassembled WGS sequence"/>
</dbReference>
<organism evidence="12 13">
    <name type="scientific">Piscinibacter sakaiensis</name>
    <name type="common">Ideonella sakaiensis</name>
    <dbReference type="NCBI Taxonomy" id="1547922"/>
    <lineage>
        <taxon>Bacteria</taxon>
        <taxon>Pseudomonadati</taxon>
        <taxon>Pseudomonadota</taxon>
        <taxon>Betaproteobacteria</taxon>
        <taxon>Burkholderiales</taxon>
        <taxon>Sphaerotilaceae</taxon>
        <taxon>Piscinibacter</taxon>
    </lineage>
</organism>
<comment type="similarity">
    <text evidence="2 10">Belongs to the purine nucleoside phosphorylase YfiH/LACC1 family.</text>
</comment>
<dbReference type="InterPro" id="IPR038371">
    <property type="entry name" value="Cu_polyphenol_OxRdtase_sf"/>
</dbReference>
<evidence type="ECO:0000256" key="1">
    <source>
        <dbReference type="ARBA" id="ARBA00000553"/>
    </source>
</evidence>
<accession>A0A0K8NVZ6</accession>
<dbReference type="EMBL" id="BBYR01000008">
    <property type="protein sequence ID" value="GAP34572.1"/>
    <property type="molecule type" value="Genomic_DNA"/>
</dbReference>
<gene>
    <name evidence="12" type="ORF">ISF6_5041</name>
</gene>
<evidence type="ECO:0000256" key="10">
    <source>
        <dbReference type="RuleBase" id="RU361274"/>
    </source>
</evidence>
<keyword evidence="4" id="KW-0479">Metal-binding</keyword>
<feature type="region of interest" description="Disordered" evidence="11">
    <location>
        <begin position="1"/>
        <end position="33"/>
    </location>
</feature>
<protein>
    <recommendedName>
        <fullName evidence="10">Purine nucleoside phosphorylase</fullName>
    </recommendedName>
</protein>
<name>A0A0K8NVZ6_PISS1</name>
<evidence type="ECO:0000313" key="13">
    <source>
        <dbReference type="Proteomes" id="UP000037660"/>
    </source>
</evidence>
<evidence type="ECO:0000256" key="9">
    <source>
        <dbReference type="ARBA" id="ARBA00049893"/>
    </source>
</evidence>
<dbReference type="AlphaFoldDB" id="A0A0K8NVZ6"/>
<comment type="caution">
    <text evidence="12">The sequence shown here is derived from an EMBL/GenBank/DDBJ whole genome shotgun (WGS) entry which is preliminary data.</text>
</comment>
<dbReference type="CDD" id="cd16833">
    <property type="entry name" value="YfiH"/>
    <property type="match status" value="1"/>
</dbReference>
<evidence type="ECO:0000313" key="12">
    <source>
        <dbReference type="EMBL" id="GAP34572.1"/>
    </source>
</evidence>
<proteinExistence type="inferred from homology"/>
<dbReference type="STRING" id="1547922.ISF6_5041"/>
<keyword evidence="3" id="KW-0808">Transferase</keyword>
<evidence type="ECO:0000256" key="11">
    <source>
        <dbReference type="SAM" id="MobiDB-lite"/>
    </source>
</evidence>
<evidence type="ECO:0000256" key="7">
    <source>
        <dbReference type="ARBA" id="ARBA00047989"/>
    </source>
</evidence>
<dbReference type="PANTHER" id="PTHR30616">
    <property type="entry name" value="UNCHARACTERIZED PROTEIN YFIH"/>
    <property type="match status" value="1"/>
</dbReference>
<evidence type="ECO:0000256" key="6">
    <source>
        <dbReference type="ARBA" id="ARBA00022833"/>
    </source>
</evidence>
<keyword evidence="5" id="KW-0378">Hydrolase</keyword>
<dbReference type="GO" id="GO:0016787">
    <property type="term" value="F:hydrolase activity"/>
    <property type="evidence" value="ECO:0007669"/>
    <property type="project" value="UniProtKB-KW"/>
</dbReference>
<dbReference type="GO" id="GO:0005507">
    <property type="term" value="F:copper ion binding"/>
    <property type="evidence" value="ECO:0007669"/>
    <property type="project" value="TreeGrafter"/>
</dbReference>
<dbReference type="GO" id="GO:0017061">
    <property type="term" value="F:S-methyl-5-thioadenosine phosphorylase activity"/>
    <property type="evidence" value="ECO:0007669"/>
    <property type="project" value="UniProtKB-EC"/>
</dbReference>
<comment type="catalytic activity">
    <reaction evidence="8">
        <text>adenosine + phosphate = alpha-D-ribose 1-phosphate + adenine</text>
        <dbReference type="Rhea" id="RHEA:27642"/>
        <dbReference type="ChEBI" id="CHEBI:16335"/>
        <dbReference type="ChEBI" id="CHEBI:16708"/>
        <dbReference type="ChEBI" id="CHEBI:43474"/>
        <dbReference type="ChEBI" id="CHEBI:57720"/>
        <dbReference type="EC" id="2.4.2.1"/>
    </reaction>
    <physiologicalReaction direction="left-to-right" evidence="8">
        <dbReference type="Rhea" id="RHEA:27643"/>
    </physiologicalReaction>
</comment>
<evidence type="ECO:0000256" key="8">
    <source>
        <dbReference type="ARBA" id="ARBA00048968"/>
    </source>
</evidence>
<comment type="catalytic activity">
    <reaction evidence="9">
        <text>S-methyl-5'-thioadenosine + phosphate = 5-(methylsulfanyl)-alpha-D-ribose 1-phosphate + adenine</text>
        <dbReference type="Rhea" id="RHEA:11852"/>
        <dbReference type="ChEBI" id="CHEBI:16708"/>
        <dbReference type="ChEBI" id="CHEBI:17509"/>
        <dbReference type="ChEBI" id="CHEBI:43474"/>
        <dbReference type="ChEBI" id="CHEBI:58533"/>
        <dbReference type="EC" id="2.4.2.28"/>
    </reaction>
    <physiologicalReaction direction="left-to-right" evidence="9">
        <dbReference type="Rhea" id="RHEA:11853"/>
    </physiologicalReaction>
</comment>
<keyword evidence="6" id="KW-0862">Zinc</keyword>
<evidence type="ECO:0000256" key="5">
    <source>
        <dbReference type="ARBA" id="ARBA00022801"/>
    </source>
</evidence>
<dbReference type="PANTHER" id="PTHR30616:SF2">
    <property type="entry name" value="PURINE NUCLEOSIDE PHOSPHORYLASE LACC1"/>
    <property type="match status" value="1"/>
</dbReference>
<dbReference type="InterPro" id="IPR011324">
    <property type="entry name" value="Cytotoxic_necrot_fac-like_cat"/>
</dbReference>
<dbReference type="Gene3D" id="3.60.140.10">
    <property type="entry name" value="CNF1/YfiH-like putative cysteine hydrolases"/>
    <property type="match status" value="1"/>
</dbReference>